<protein>
    <submittedName>
        <fullName evidence="1">Uncharacterized protein</fullName>
    </submittedName>
</protein>
<name>A0AAN7S0V0_MYCAM</name>
<organism evidence="1 2">
    <name type="scientific">Mycteria americana</name>
    <name type="common">Wood stork</name>
    <dbReference type="NCBI Taxonomy" id="33587"/>
    <lineage>
        <taxon>Eukaryota</taxon>
        <taxon>Metazoa</taxon>
        <taxon>Chordata</taxon>
        <taxon>Craniata</taxon>
        <taxon>Vertebrata</taxon>
        <taxon>Euteleostomi</taxon>
        <taxon>Archelosauria</taxon>
        <taxon>Archosauria</taxon>
        <taxon>Dinosauria</taxon>
        <taxon>Saurischia</taxon>
        <taxon>Theropoda</taxon>
        <taxon>Coelurosauria</taxon>
        <taxon>Aves</taxon>
        <taxon>Neognathae</taxon>
        <taxon>Neoaves</taxon>
        <taxon>Aequornithes</taxon>
        <taxon>Ciconiiformes</taxon>
        <taxon>Ciconiidae</taxon>
        <taxon>Mycteria</taxon>
    </lineage>
</organism>
<reference evidence="1 2" key="1">
    <citation type="journal article" date="2023" name="J. Hered.">
        <title>Chromosome-level genome of the wood stork (Mycteria americana) provides insight into avian chromosome evolution.</title>
        <authorList>
            <person name="Flamio R. Jr."/>
            <person name="Ramstad K.M."/>
        </authorList>
    </citation>
    <scope>NUCLEOTIDE SEQUENCE [LARGE SCALE GENOMIC DNA]</scope>
    <source>
        <strain evidence="1">JAX WOST 10</strain>
    </source>
</reference>
<comment type="caution">
    <text evidence="1">The sequence shown here is derived from an EMBL/GenBank/DDBJ whole genome shotgun (WGS) entry which is preliminary data.</text>
</comment>
<dbReference type="Proteomes" id="UP001333110">
    <property type="component" value="Unassembled WGS sequence"/>
</dbReference>
<proteinExistence type="predicted"/>
<gene>
    <name evidence="1" type="ORF">QYF61_022811</name>
</gene>
<keyword evidence="2" id="KW-1185">Reference proteome</keyword>
<evidence type="ECO:0000313" key="1">
    <source>
        <dbReference type="EMBL" id="KAK4828034.1"/>
    </source>
</evidence>
<dbReference type="AlphaFoldDB" id="A0AAN7S0V0"/>
<sequence length="93" mass="10553">MLPGPDPLVGLHMPVESAQDELLHNFCRYQALDLIVIIAEFYTIETLPNIQSHSYHTLPSLSEDPSIVGLLRAEEQQVPIATTTVHWQQYRTN</sequence>
<dbReference type="EMBL" id="JAUNZN010000002">
    <property type="protein sequence ID" value="KAK4828034.1"/>
    <property type="molecule type" value="Genomic_DNA"/>
</dbReference>
<accession>A0AAN7S0V0</accession>
<evidence type="ECO:0000313" key="2">
    <source>
        <dbReference type="Proteomes" id="UP001333110"/>
    </source>
</evidence>